<proteinExistence type="inferred from homology"/>
<evidence type="ECO:0000256" key="1">
    <source>
        <dbReference type="HAMAP-Rule" id="MF_00095"/>
    </source>
</evidence>
<comment type="similarity">
    <text evidence="1">Belongs to the SfsA family.</text>
</comment>
<sequence length="230" mass="25607">MKFEEGLTKGRLIKRYKRFLADVELETGETVVAHCANSGSMLGLKEAGSLVYLSANKNPKAKLDWRWELVEVDGSLVGINTAHPNRIVEQAILDAEIPELRGYKIVRREVKYGQNSRIDLLLEDPGLCYVEVKNVTLREGAKALFPDAVTARGTKHLAELVDMVKLGHRAVMFYLVQRSDCTLFAPATEIDPVYASALREAYKAGVEVLCYQCSLTPSEIVIDKVVPLEI</sequence>
<comment type="caution">
    <text evidence="4">The sequence shown here is derived from an EMBL/GenBank/DDBJ whole genome shotgun (WGS) entry which is preliminary data.</text>
</comment>
<feature type="domain" description="SfsA N-terminal OB" evidence="3">
    <location>
        <begin position="13"/>
        <end position="79"/>
    </location>
</feature>
<dbReference type="InterPro" id="IPR040452">
    <property type="entry name" value="SfsA_C"/>
</dbReference>
<name>A0ABV7D7Z5_9PROT</name>
<evidence type="ECO:0000313" key="4">
    <source>
        <dbReference type="EMBL" id="MFC3053312.1"/>
    </source>
</evidence>
<dbReference type="NCBIfam" id="TIGR00230">
    <property type="entry name" value="sfsA"/>
    <property type="match status" value="1"/>
</dbReference>
<dbReference type="Gene3D" id="3.40.1350.60">
    <property type="match status" value="1"/>
</dbReference>
<reference evidence="5" key="1">
    <citation type="journal article" date="2019" name="Int. J. Syst. Evol. Microbiol.">
        <title>The Global Catalogue of Microorganisms (GCM) 10K type strain sequencing project: providing services to taxonomists for standard genome sequencing and annotation.</title>
        <authorList>
            <consortium name="The Broad Institute Genomics Platform"/>
            <consortium name="The Broad Institute Genome Sequencing Center for Infectious Disease"/>
            <person name="Wu L."/>
            <person name="Ma J."/>
        </authorList>
    </citation>
    <scope>NUCLEOTIDE SEQUENCE [LARGE SCALE GENOMIC DNA]</scope>
    <source>
        <strain evidence="5">KCTC 62164</strain>
    </source>
</reference>
<accession>A0ABV7D7Z5</accession>
<gene>
    <name evidence="1 4" type="primary">sfsA</name>
    <name evidence="4" type="ORF">ACFOKA_15530</name>
</gene>
<dbReference type="InterPro" id="IPR005224">
    <property type="entry name" value="SfsA"/>
</dbReference>
<dbReference type="RefSeq" id="WP_194211493.1">
    <property type="nucleotide sequence ID" value="NZ_CP061205.1"/>
</dbReference>
<dbReference type="EMBL" id="JBHRSL010000025">
    <property type="protein sequence ID" value="MFC3053312.1"/>
    <property type="molecule type" value="Genomic_DNA"/>
</dbReference>
<dbReference type="HAMAP" id="MF_00095">
    <property type="entry name" value="SfsA"/>
    <property type="match status" value="1"/>
</dbReference>
<evidence type="ECO:0000259" key="3">
    <source>
        <dbReference type="Pfam" id="PF17746"/>
    </source>
</evidence>
<protein>
    <recommendedName>
        <fullName evidence="1">Sugar fermentation stimulation protein homolog</fullName>
    </recommendedName>
</protein>
<dbReference type="PANTHER" id="PTHR30545">
    <property type="entry name" value="SUGAR FERMENTATION STIMULATION PROTEIN A"/>
    <property type="match status" value="1"/>
</dbReference>
<dbReference type="Gene3D" id="2.40.50.580">
    <property type="match status" value="1"/>
</dbReference>
<feature type="domain" description="Sugar fermentation stimulation protein C-terminal" evidence="2">
    <location>
        <begin position="83"/>
        <end position="218"/>
    </location>
</feature>
<dbReference type="Pfam" id="PF03749">
    <property type="entry name" value="SfsA"/>
    <property type="match status" value="1"/>
</dbReference>
<dbReference type="Pfam" id="PF17746">
    <property type="entry name" value="SfsA_N"/>
    <property type="match status" value="1"/>
</dbReference>
<dbReference type="InterPro" id="IPR041465">
    <property type="entry name" value="SfsA_N"/>
</dbReference>
<evidence type="ECO:0000313" key="5">
    <source>
        <dbReference type="Proteomes" id="UP001595444"/>
    </source>
</evidence>
<keyword evidence="5" id="KW-1185">Reference proteome</keyword>
<dbReference type="PANTHER" id="PTHR30545:SF2">
    <property type="entry name" value="SUGAR FERMENTATION STIMULATION PROTEIN A"/>
    <property type="match status" value="1"/>
</dbReference>
<dbReference type="CDD" id="cd22359">
    <property type="entry name" value="SfsA-like_bacterial"/>
    <property type="match status" value="1"/>
</dbReference>
<dbReference type="Proteomes" id="UP001595444">
    <property type="component" value="Unassembled WGS sequence"/>
</dbReference>
<evidence type="ECO:0000259" key="2">
    <source>
        <dbReference type="Pfam" id="PF03749"/>
    </source>
</evidence>
<organism evidence="4 5">
    <name type="scientific">Kordiimonas pumila</name>
    <dbReference type="NCBI Taxonomy" id="2161677"/>
    <lineage>
        <taxon>Bacteria</taxon>
        <taxon>Pseudomonadati</taxon>
        <taxon>Pseudomonadota</taxon>
        <taxon>Alphaproteobacteria</taxon>
        <taxon>Kordiimonadales</taxon>
        <taxon>Kordiimonadaceae</taxon>
        <taxon>Kordiimonas</taxon>
    </lineage>
</organism>